<evidence type="ECO:0000256" key="3">
    <source>
        <dbReference type="ARBA" id="ARBA00023157"/>
    </source>
</evidence>
<protein>
    <submittedName>
        <fullName evidence="5">G11307 protein</fullName>
    </submittedName>
</protein>
<gene>
    <name evidence="5" type="primary">g11307</name>
    <name evidence="5" type="ORF">VP750_LOCUS10124</name>
</gene>
<keyword evidence="6" id="KW-1185">Reference proteome</keyword>
<dbReference type="EMBL" id="CAXHTA020000018">
    <property type="protein sequence ID" value="CAL5228218.1"/>
    <property type="molecule type" value="Genomic_DNA"/>
</dbReference>
<name>A0ABP1GDD4_9CHLO</name>
<comment type="caution">
    <text evidence="5">The sequence shown here is derived from an EMBL/GenBank/DDBJ whole genome shotgun (WGS) entry which is preliminary data.</text>
</comment>
<accession>A0ABP1GDD4</accession>
<dbReference type="InterPro" id="IPR003213">
    <property type="entry name" value="Cyt_c_oxidase_su6B"/>
</dbReference>
<sequence>MGNVVSYCEPQEEEPAAEEQPAEHPAEDAAEDAKDGESEGGEEEPEEEEEEPKPEINIRTSPYDPRFPGTNQARNCYTRYNEYYRCVAESGEEDDKCKFYQRSYRSICPGEWVEKWNEQRDEGNWPGKY</sequence>
<evidence type="ECO:0000256" key="1">
    <source>
        <dbReference type="ARBA" id="ARBA00004173"/>
    </source>
</evidence>
<feature type="compositionally biased region" description="Acidic residues" evidence="4">
    <location>
        <begin position="38"/>
        <end position="52"/>
    </location>
</feature>
<feature type="region of interest" description="Disordered" evidence="4">
    <location>
        <begin position="1"/>
        <end position="73"/>
    </location>
</feature>
<dbReference type="InterPro" id="IPR048280">
    <property type="entry name" value="COX6B-like"/>
</dbReference>
<proteinExistence type="predicted"/>
<dbReference type="InterPro" id="IPR036549">
    <property type="entry name" value="CX6/COA6-like_sf"/>
</dbReference>
<organism evidence="5 6">
    <name type="scientific">Coccomyxa viridis</name>
    <dbReference type="NCBI Taxonomy" id="1274662"/>
    <lineage>
        <taxon>Eukaryota</taxon>
        <taxon>Viridiplantae</taxon>
        <taxon>Chlorophyta</taxon>
        <taxon>core chlorophytes</taxon>
        <taxon>Trebouxiophyceae</taxon>
        <taxon>Trebouxiophyceae incertae sedis</taxon>
        <taxon>Coccomyxaceae</taxon>
        <taxon>Coccomyxa</taxon>
    </lineage>
</organism>
<keyword evidence="2" id="KW-0496">Mitochondrion</keyword>
<dbReference type="PROSITE" id="PS51808">
    <property type="entry name" value="CHCH"/>
    <property type="match status" value="1"/>
</dbReference>
<evidence type="ECO:0000256" key="2">
    <source>
        <dbReference type="ARBA" id="ARBA00023128"/>
    </source>
</evidence>
<evidence type="ECO:0000256" key="4">
    <source>
        <dbReference type="SAM" id="MobiDB-lite"/>
    </source>
</evidence>
<evidence type="ECO:0000313" key="6">
    <source>
        <dbReference type="Proteomes" id="UP001497392"/>
    </source>
</evidence>
<dbReference type="PANTHER" id="PTHR46281:SF8">
    <property type="entry name" value="CYTOCHROME C OXIDASE SUBUNIT 12, MITOCHONDRIAL"/>
    <property type="match status" value="1"/>
</dbReference>
<keyword evidence="3" id="KW-1015">Disulfide bond</keyword>
<dbReference type="Pfam" id="PF02297">
    <property type="entry name" value="COX6B"/>
    <property type="match status" value="1"/>
</dbReference>
<dbReference type="Gene3D" id="1.10.10.140">
    <property type="entry name" value="Cytochrome c oxidase, subunit VIb"/>
    <property type="match status" value="1"/>
</dbReference>
<evidence type="ECO:0000313" key="5">
    <source>
        <dbReference type="EMBL" id="CAL5228218.1"/>
    </source>
</evidence>
<comment type="subcellular location">
    <subcellularLocation>
        <location evidence="1">Mitochondrion</location>
    </subcellularLocation>
</comment>
<dbReference type="PANTHER" id="PTHR46281">
    <property type="entry name" value="CYTOCHROME C OXIDASE SUBUNIT 6B"/>
    <property type="match status" value="1"/>
</dbReference>
<feature type="compositionally biased region" description="Basic and acidic residues" evidence="4">
    <location>
        <begin position="21"/>
        <end position="37"/>
    </location>
</feature>
<dbReference type="CDD" id="cd00926">
    <property type="entry name" value="Cyt_c_Oxidase_VIb"/>
    <property type="match status" value="1"/>
</dbReference>
<dbReference type="Proteomes" id="UP001497392">
    <property type="component" value="Unassembled WGS sequence"/>
</dbReference>
<reference evidence="5 6" key="1">
    <citation type="submission" date="2024-06" db="EMBL/GenBank/DDBJ databases">
        <authorList>
            <person name="Kraege A."/>
            <person name="Thomma B."/>
        </authorList>
    </citation>
    <scope>NUCLEOTIDE SEQUENCE [LARGE SCALE GENOMIC DNA]</scope>
</reference>
<dbReference type="SUPFAM" id="SSF47694">
    <property type="entry name" value="Cytochrome c oxidase subunit h"/>
    <property type="match status" value="1"/>
</dbReference>